<protein>
    <submittedName>
        <fullName evidence="2">Uncharacterized protein</fullName>
    </submittedName>
</protein>
<evidence type="ECO:0000313" key="2">
    <source>
        <dbReference type="EMBL" id="RXS68732.1"/>
    </source>
</evidence>
<name>A0A4Q1R630_9ACTN</name>
<dbReference type="EMBL" id="SDIF01000015">
    <property type="protein sequence ID" value="RXS68732.1"/>
    <property type="molecule type" value="Genomic_DNA"/>
</dbReference>
<gene>
    <name evidence="2" type="ORF">EST54_08055</name>
</gene>
<feature type="compositionally biased region" description="Polar residues" evidence="1">
    <location>
        <begin position="68"/>
        <end position="87"/>
    </location>
</feature>
<evidence type="ECO:0000313" key="3">
    <source>
        <dbReference type="Proteomes" id="UP000289482"/>
    </source>
</evidence>
<keyword evidence="3" id="KW-1185">Reference proteome</keyword>
<feature type="region of interest" description="Disordered" evidence="1">
    <location>
        <begin position="62"/>
        <end position="87"/>
    </location>
</feature>
<evidence type="ECO:0000256" key="1">
    <source>
        <dbReference type="SAM" id="MobiDB-lite"/>
    </source>
</evidence>
<dbReference type="GeneID" id="95777953"/>
<organism evidence="2 3">
    <name type="scientific">Streptomyces sioyaensis</name>
    <dbReference type="NCBI Taxonomy" id="67364"/>
    <lineage>
        <taxon>Bacteria</taxon>
        <taxon>Bacillati</taxon>
        <taxon>Actinomycetota</taxon>
        <taxon>Actinomycetes</taxon>
        <taxon>Kitasatosporales</taxon>
        <taxon>Streptomycetaceae</taxon>
        <taxon>Streptomyces</taxon>
    </lineage>
</organism>
<accession>A0A4Q1R630</accession>
<dbReference type="AlphaFoldDB" id="A0A4Q1R630"/>
<reference evidence="2 3" key="1">
    <citation type="submission" date="2019-01" db="EMBL/GenBank/DDBJ databases">
        <title>Draft genome sequences of the type strain Streptomyces sioyaensis DSM 40032 and its novel strain, TM32, a thermotolerant antibiotics-producing actinobacterium.</title>
        <authorList>
            <person name="Nakaew N."/>
            <person name="Lumyong S."/>
            <person name="Sloan W.T."/>
            <person name="Sungthong R."/>
        </authorList>
    </citation>
    <scope>NUCLEOTIDE SEQUENCE [LARGE SCALE GENOMIC DNA]</scope>
    <source>
        <strain evidence="2 3">DSM 40032</strain>
    </source>
</reference>
<sequence length="87" mass="9957">MAYWLAGCTVDGSLDPATGAFRIWRDVAWDLDYPDALQPLVVCAYNLDDWMTAGVYQLKSSRKKRSSQQHTAWPSNHRLSTTEPRLR</sequence>
<comment type="caution">
    <text evidence="2">The sequence shown here is derived from an EMBL/GenBank/DDBJ whole genome shotgun (WGS) entry which is preliminary data.</text>
</comment>
<proteinExistence type="predicted"/>
<dbReference type="RefSeq" id="WP_129246492.1">
    <property type="nucleotide sequence ID" value="NZ_SDIF01000015.1"/>
</dbReference>
<dbReference type="Proteomes" id="UP000289482">
    <property type="component" value="Unassembled WGS sequence"/>
</dbReference>